<comment type="caution">
    <text evidence="3">The sequence shown here is derived from an EMBL/GenBank/DDBJ whole genome shotgun (WGS) entry which is preliminary data.</text>
</comment>
<reference evidence="3 4" key="1">
    <citation type="submission" date="2020-07" db="EMBL/GenBank/DDBJ databases">
        <title>Comparative genomics of pyrophilous fungi reveals a link between fire events and developmental genes.</title>
        <authorList>
            <consortium name="DOE Joint Genome Institute"/>
            <person name="Steindorff A.S."/>
            <person name="Carver A."/>
            <person name="Calhoun S."/>
            <person name="Stillman K."/>
            <person name="Liu H."/>
            <person name="Lipzen A."/>
            <person name="Pangilinan J."/>
            <person name="Labutti K."/>
            <person name="Bruns T.D."/>
            <person name="Grigoriev I.V."/>
        </authorList>
    </citation>
    <scope>NUCLEOTIDE SEQUENCE [LARGE SCALE GENOMIC DNA]</scope>
    <source>
        <strain evidence="3 4">CBS 144469</strain>
    </source>
</reference>
<feature type="region of interest" description="Disordered" evidence="1">
    <location>
        <begin position="1"/>
        <end position="102"/>
    </location>
</feature>
<dbReference type="InterPro" id="IPR040648">
    <property type="entry name" value="HMGXB3_CxC4"/>
</dbReference>
<dbReference type="PANTHER" id="PTHR34305">
    <property type="entry name" value="EXPRESSED PROTEIN"/>
    <property type="match status" value="1"/>
</dbReference>
<organism evidence="3 4">
    <name type="scientific">Ephemerocybe angulata</name>
    <dbReference type="NCBI Taxonomy" id="980116"/>
    <lineage>
        <taxon>Eukaryota</taxon>
        <taxon>Fungi</taxon>
        <taxon>Dikarya</taxon>
        <taxon>Basidiomycota</taxon>
        <taxon>Agaricomycotina</taxon>
        <taxon>Agaricomycetes</taxon>
        <taxon>Agaricomycetidae</taxon>
        <taxon>Agaricales</taxon>
        <taxon>Agaricineae</taxon>
        <taxon>Psathyrellaceae</taxon>
        <taxon>Ephemerocybe</taxon>
    </lineage>
</organism>
<sequence length="915" mass="102081">MTRRNKRSRREESDDEESHSFPAELLTTVDDSLWSSPTKAQRSVRPQKRVPKVVFGRTSGEKGGIKAGAEVTYEPQEAVEGQEGFGGPIEDDSPPLPGLEDLDPVDADFEDYGDAVASHVAGYYHLQSSLFVVQGWDSTRSRTTDAWYHLRYQSSSEDEMDTGCSCPKGLNKELCVHRRYFKEYEVDSLLPEGLEGEDGQAAAAVLFLRRVVGSHRIQSLFSTKSMSSSELKGRAIVSNEVSRKGSVWRCSKDPGLVSCFHISKAQEAYPEVSGDLTELDDLVDSSSFSLSVGDLARGPGTTVSYLPVHPPLWCRLPSDPILYPDPPPVRFPPGGVFRLERDSTCSCASGRTAFDPDGVIKVRTSKLYTILGLYMVEIQTQPCPVCPSPRKKAIGPDLRSYGVFNFNNSVLVSHELLDEYTSSFTSSETPFTAWYTQLSRRYTLTGSQFMGDDLFRAVWFAYISLQRFEDDMTCSACGPSPDTVIWDGITLAFGRKHLRGTLRPPTTTVPESVVRPNVVSRPRQQLIIDRTLRKNIRLTTQPPSKDALVDDPGGKFTETQLRRHALVVKEPLERVESVGSELGAKCEALGRVYLANYGKVPFASGKVPVPAVKSLLIQIAAEESVLQLVNYAALVKLREFLVKPIADAAFNLMPIPAFYKAVTQNAAPLDDLVAIMRWVEENARRVFTELIVEGTLPDADPASISTDMRDVQAEISVSQTGCCYSMPIVRHRPIYSRLAWEMKKKEPSGQRGDRCGKYYTQYGERRLTGGIMVCWCSHSICYGFHCIPQSEGRDDVFSAMVTRWKVAPKRVVYDFACALGPYCLLREPMFFANTFFAIDIFHASGHTKCSPAAFLSEYMNVDTRLEYINSSAAECGNGALRRIRKSVSYMGQERAIIYTKVFLSVWNRMKMLRLD</sequence>
<name>A0A8H6MA02_9AGAR</name>
<gene>
    <name evidence="3" type="ORF">DFP72DRAFT_807868</name>
</gene>
<dbReference type="Proteomes" id="UP000521943">
    <property type="component" value="Unassembled WGS sequence"/>
</dbReference>
<dbReference type="OrthoDB" id="5598737at2759"/>
<dbReference type="PANTHER" id="PTHR34305:SF1">
    <property type="entry name" value="SWIM-TYPE DOMAIN-CONTAINING PROTEIN"/>
    <property type="match status" value="1"/>
</dbReference>
<accession>A0A8H6MA02</accession>
<dbReference type="AlphaFoldDB" id="A0A8H6MA02"/>
<evidence type="ECO:0000256" key="1">
    <source>
        <dbReference type="SAM" id="MobiDB-lite"/>
    </source>
</evidence>
<proteinExistence type="predicted"/>
<dbReference type="Pfam" id="PF18717">
    <property type="entry name" value="CxC4"/>
    <property type="match status" value="1"/>
</dbReference>
<protein>
    <recommendedName>
        <fullName evidence="2">HMG domain-containing protein</fullName>
    </recommendedName>
</protein>
<feature type="domain" description="HMG" evidence="2">
    <location>
        <begin position="337"/>
        <end position="462"/>
    </location>
</feature>
<feature type="compositionally biased region" description="Polar residues" evidence="1">
    <location>
        <begin position="29"/>
        <end position="41"/>
    </location>
</feature>
<dbReference type="EMBL" id="JACGCI010000019">
    <property type="protein sequence ID" value="KAF6758359.1"/>
    <property type="molecule type" value="Genomic_DNA"/>
</dbReference>
<evidence type="ECO:0000313" key="3">
    <source>
        <dbReference type="EMBL" id="KAF6758359.1"/>
    </source>
</evidence>
<evidence type="ECO:0000313" key="4">
    <source>
        <dbReference type="Proteomes" id="UP000521943"/>
    </source>
</evidence>
<keyword evidence="4" id="KW-1185">Reference proteome</keyword>
<evidence type="ECO:0000259" key="2">
    <source>
        <dbReference type="Pfam" id="PF18717"/>
    </source>
</evidence>